<dbReference type="Proteomes" id="UP000429232">
    <property type="component" value="Chromosome"/>
</dbReference>
<dbReference type="InterPro" id="IPR058205">
    <property type="entry name" value="D-LDH-like"/>
</dbReference>
<dbReference type="EMBL" id="CP066775">
    <property type="protein sequence ID" value="QQL50253.1"/>
    <property type="molecule type" value="Genomic_DNA"/>
</dbReference>
<evidence type="ECO:0000313" key="3">
    <source>
        <dbReference type="EMBL" id="QQL50253.1"/>
    </source>
</evidence>
<dbReference type="GO" id="GO:0051287">
    <property type="term" value="F:NAD binding"/>
    <property type="evidence" value="ECO:0007669"/>
    <property type="project" value="InterPro"/>
</dbReference>
<proteinExistence type="predicted"/>
<dbReference type="AlphaFoldDB" id="A0A6I4HUZ5"/>
<feature type="domain" description="D-isomer specific 2-hydroxyacid dehydrogenase catalytic" evidence="2">
    <location>
        <begin position="11"/>
        <end position="103"/>
    </location>
</feature>
<gene>
    <name evidence="3" type="ORF">GO620_002020</name>
</gene>
<reference evidence="3 4" key="1">
    <citation type="submission" date="2020-12" db="EMBL/GenBank/DDBJ databases">
        <title>HMF7856_wgs.fasta genome submission.</title>
        <authorList>
            <person name="Kang H."/>
            <person name="Kim H."/>
            <person name="Joh K."/>
        </authorList>
    </citation>
    <scope>NUCLEOTIDE SEQUENCE [LARGE SCALE GENOMIC DNA]</scope>
    <source>
        <strain evidence="3 4">HMF7856</strain>
    </source>
</reference>
<dbReference type="Gene3D" id="3.40.50.720">
    <property type="entry name" value="NAD(P)-binding Rossmann-like Domain"/>
    <property type="match status" value="1"/>
</dbReference>
<dbReference type="InterPro" id="IPR006139">
    <property type="entry name" value="D-isomer_2_OHA_DH_cat_dom"/>
</dbReference>
<evidence type="ECO:0000313" key="4">
    <source>
        <dbReference type="Proteomes" id="UP000429232"/>
    </source>
</evidence>
<dbReference type="RefSeq" id="WP_157522653.1">
    <property type="nucleotide sequence ID" value="NZ_CP066775.1"/>
</dbReference>
<dbReference type="PANTHER" id="PTHR43026:SF1">
    <property type="entry name" value="2-HYDROXYACID DEHYDROGENASE HOMOLOG 1-RELATED"/>
    <property type="match status" value="1"/>
</dbReference>
<dbReference type="KEGG" id="mgik:GO620_002020"/>
<dbReference type="GO" id="GO:0008720">
    <property type="term" value="F:D-lactate dehydrogenase (NAD+) activity"/>
    <property type="evidence" value="ECO:0007669"/>
    <property type="project" value="TreeGrafter"/>
</dbReference>
<dbReference type="SUPFAM" id="SSF52283">
    <property type="entry name" value="Formate/glycerate dehydrogenase catalytic domain-like"/>
    <property type="match status" value="1"/>
</dbReference>
<keyword evidence="4" id="KW-1185">Reference proteome</keyword>
<evidence type="ECO:0000259" key="2">
    <source>
        <dbReference type="Pfam" id="PF00389"/>
    </source>
</evidence>
<keyword evidence="1" id="KW-0520">NAD</keyword>
<sequence>MKTVAYSIKPFEKEFLALANQKKHDITLISNPLGLDTLDYAEGKEAVIVFTTDIVSGPVIEILSGMGVRYIATRSDMTGHIDKEAAARYGIKLANTPGHDPDALQAIANQTIKNLDRWQLNKCVGNACICAKDCRATHLQTQKDQVNER</sequence>
<accession>A0A6I4HUZ5</accession>
<dbReference type="PANTHER" id="PTHR43026">
    <property type="entry name" value="2-HYDROXYACID DEHYDROGENASE HOMOLOG 1-RELATED"/>
    <property type="match status" value="1"/>
</dbReference>
<evidence type="ECO:0000256" key="1">
    <source>
        <dbReference type="ARBA" id="ARBA00023027"/>
    </source>
</evidence>
<name>A0A6I4HUZ5_9SPHI</name>
<dbReference type="Pfam" id="PF00389">
    <property type="entry name" value="2-Hacid_dh"/>
    <property type="match status" value="1"/>
</dbReference>
<protein>
    <submittedName>
        <fullName evidence="3">Lactate dehydrogenase</fullName>
    </submittedName>
</protein>
<organism evidence="3 4">
    <name type="scientific">Mucilaginibacter ginkgonis</name>
    <dbReference type="NCBI Taxonomy" id="2682091"/>
    <lineage>
        <taxon>Bacteria</taxon>
        <taxon>Pseudomonadati</taxon>
        <taxon>Bacteroidota</taxon>
        <taxon>Sphingobacteriia</taxon>
        <taxon>Sphingobacteriales</taxon>
        <taxon>Sphingobacteriaceae</taxon>
        <taxon>Mucilaginibacter</taxon>
    </lineage>
</organism>